<name>A0ABV3GZI3_9ACTN</name>
<organism evidence="6 7">
    <name type="scientific">Nonomuraea bangladeshensis</name>
    <dbReference type="NCBI Taxonomy" id="404385"/>
    <lineage>
        <taxon>Bacteria</taxon>
        <taxon>Bacillati</taxon>
        <taxon>Actinomycetota</taxon>
        <taxon>Actinomycetes</taxon>
        <taxon>Streptosporangiales</taxon>
        <taxon>Streptosporangiaceae</taxon>
        <taxon>Nonomuraea</taxon>
    </lineage>
</organism>
<sequence length="482" mass="49473">MSATKITRAVASIALTACLAVAATNTGAQAGTAQLGATPRNTDFNGDGYNDVAAASPYYGRDSANWYVPGKAAVLYGGPNGLSGHELISPEPGCTSYDGGGAAIACRFWGLTLGAADSDKDGRTDLHVGGLGDVRALGWKPGGITKVEEHRSPTLAKVTTPALVAPFDRQPRADVLVLEEGRISGWYDAQTPYYSVALPEVRDVRVTETTYSGVTHGDVDGGFDQEIAAIQTRYLTDQATGDFWVEYHLVVVDLWEETAMVNELAATAFCSSTQVCPEERSKLAMGDVNGDRFDDLVMATPGRNVLHVWYGSATGLRGGPSYTARDLPWLSLDVASLAVGDVTGDGFAEIALGRPGTGWTSPGLQGDVVLVPGSRSGPVPAAAQLVSQDGVGPLAGPAAGDPIGEQGQGGDRFGATVSILDVTGDGMGDLIVGAPGKKARAGMLAVVRGAAGGASATQAQVVHAAQLGLTAPNAGFGTTLLR</sequence>
<keyword evidence="4" id="KW-0325">Glycoprotein</keyword>
<dbReference type="Proteomes" id="UP001552427">
    <property type="component" value="Unassembled WGS sequence"/>
</dbReference>
<evidence type="ECO:0000256" key="1">
    <source>
        <dbReference type="ARBA" id="ARBA00022729"/>
    </source>
</evidence>
<keyword evidence="7" id="KW-1185">Reference proteome</keyword>
<dbReference type="EMBL" id="JBFARM010000003">
    <property type="protein sequence ID" value="MEV4285694.1"/>
    <property type="molecule type" value="Genomic_DNA"/>
</dbReference>
<dbReference type="PANTHER" id="PTHR23221">
    <property type="entry name" value="GLYCOSYLPHOSPHATIDYLINOSITOL PHOSPHOLIPASE D"/>
    <property type="match status" value="1"/>
</dbReference>
<dbReference type="SMART" id="SM00191">
    <property type="entry name" value="Int_alpha"/>
    <property type="match status" value="3"/>
</dbReference>
<evidence type="ECO:0000256" key="4">
    <source>
        <dbReference type="ARBA" id="ARBA00023180"/>
    </source>
</evidence>
<protein>
    <submittedName>
        <fullName evidence="6">VCBS repeat-containing protein</fullName>
    </submittedName>
</protein>
<evidence type="ECO:0000313" key="6">
    <source>
        <dbReference type="EMBL" id="MEV4285694.1"/>
    </source>
</evidence>
<dbReference type="PANTHER" id="PTHR23221:SF7">
    <property type="entry name" value="PHOSPHATIDYLINOSITOL-GLYCAN-SPECIFIC PHOSPHOLIPASE D"/>
    <property type="match status" value="1"/>
</dbReference>
<dbReference type="InterPro" id="IPR013517">
    <property type="entry name" value="FG-GAP"/>
</dbReference>
<gene>
    <name evidence="6" type="ORF">AB0K40_09320</name>
</gene>
<dbReference type="PROSITE" id="PS51470">
    <property type="entry name" value="FG_GAP"/>
    <property type="match status" value="1"/>
</dbReference>
<dbReference type="Gene3D" id="2.130.10.130">
    <property type="entry name" value="Integrin alpha, N-terminal"/>
    <property type="match status" value="2"/>
</dbReference>
<dbReference type="InterPro" id="IPR028994">
    <property type="entry name" value="Integrin_alpha_N"/>
</dbReference>
<dbReference type="Pfam" id="PF01839">
    <property type="entry name" value="FG-GAP"/>
    <property type="match status" value="2"/>
</dbReference>
<dbReference type="SUPFAM" id="SSF69318">
    <property type="entry name" value="Integrin alpha N-terminal domain"/>
    <property type="match status" value="2"/>
</dbReference>
<keyword evidence="1 5" id="KW-0732">Signal</keyword>
<evidence type="ECO:0000256" key="5">
    <source>
        <dbReference type="SAM" id="SignalP"/>
    </source>
</evidence>
<dbReference type="Pfam" id="PF13517">
    <property type="entry name" value="FG-GAP_3"/>
    <property type="match status" value="1"/>
</dbReference>
<feature type="signal peptide" evidence="5">
    <location>
        <begin position="1"/>
        <end position="22"/>
    </location>
</feature>
<evidence type="ECO:0000256" key="2">
    <source>
        <dbReference type="ARBA" id="ARBA00022737"/>
    </source>
</evidence>
<accession>A0ABV3GZI3</accession>
<evidence type="ECO:0000313" key="7">
    <source>
        <dbReference type="Proteomes" id="UP001552427"/>
    </source>
</evidence>
<reference evidence="6 7" key="1">
    <citation type="submission" date="2024-06" db="EMBL/GenBank/DDBJ databases">
        <title>The Natural Products Discovery Center: Release of the First 8490 Sequenced Strains for Exploring Actinobacteria Biosynthetic Diversity.</title>
        <authorList>
            <person name="Kalkreuter E."/>
            <person name="Kautsar S.A."/>
            <person name="Yang D."/>
            <person name="Bader C.D."/>
            <person name="Teijaro C.N."/>
            <person name="Fluegel L."/>
            <person name="Davis C.M."/>
            <person name="Simpson J.R."/>
            <person name="Lauterbach L."/>
            <person name="Steele A.D."/>
            <person name="Gui C."/>
            <person name="Meng S."/>
            <person name="Li G."/>
            <person name="Viehrig K."/>
            <person name="Ye F."/>
            <person name="Su P."/>
            <person name="Kiefer A.F."/>
            <person name="Nichols A."/>
            <person name="Cepeda A.J."/>
            <person name="Yan W."/>
            <person name="Fan B."/>
            <person name="Jiang Y."/>
            <person name="Adhikari A."/>
            <person name="Zheng C.-J."/>
            <person name="Schuster L."/>
            <person name="Cowan T.M."/>
            <person name="Smanski M.J."/>
            <person name="Chevrette M.G."/>
            <person name="De Carvalho L.P.S."/>
            <person name="Shen B."/>
        </authorList>
    </citation>
    <scope>NUCLEOTIDE SEQUENCE [LARGE SCALE GENOMIC DNA]</scope>
    <source>
        <strain evidence="6 7">NPDC049574</strain>
    </source>
</reference>
<feature type="chain" id="PRO_5047222836" evidence="5">
    <location>
        <begin position="23"/>
        <end position="482"/>
    </location>
</feature>
<evidence type="ECO:0000256" key="3">
    <source>
        <dbReference type="ARBA" id="ARBA00022801"/>
    </source>
</evidence>
<proteinExistence type="predicted"/>
<keyword evidence="2" id="KW-0677">Repeat</keyword>
<dbReference type="RefSeq" id="WP_364446679.1">
    <property type="nucleotide sequence ID" value="NZ_JBFARM010000003.1"/>
</dbReference>
<comment type="caution">
    <text evidence="6">The sequence shown here is derived from an EMBL/GenBank/DDBJ whole genome shotgun (WGS) entry which is preliminary data.</text>
</comment>
<keyword evidence="3" id="KW-0378">Hydrolase</keyword>
<dbReference type="InterPro" id="IPR013519">
    <property type="entry name" value="Int_alpha_beta-p"/>
</dbReference>